<dbReference type="InterPro" id="IPR023753">
    <property type="entry name" value="FAD/NAD-binding_dom"/>
</dbReference>
<dbReference type="GO" id="GO:0016491">
    <property type="term" value="F:oxidoreductase activity"/>
    <property type="evidence" value="ECO:0007669"/>
    <property type="project" value="UniProtKB-KW"/>
</dbReference>
<dbReference type="AlphaFoldDB" id="A0A4R7BWF5"/>
<dbReference type="PRINTS" id="PR00469">
    <property type="entry name" value="PNDRDTASEII"/>
</dbReference>
<protein>
    <recommendedName>
        <fullName evidence="1">Thioredoxin reductase</fullName>
    </recommendedName>
</protein>
<name>A0A4R7BWF5_9HYPH</name>
<organism evidence="5 6">
    <name type="scientific">Enterovirga rhinocerotis</name>
    <dbReference type="NCBI Taxonomy" id="1339210"/>
    <lineage>
        <taxon>Bacteria</taxon>
        <taxon>Pseudomonadati</taxon>
        <taxon>Pseudomonadota</taxon>
        <taxon>Alphaproteobacteria</taxon>
        <taxon>Hyphomicrobiales</taxon>
        <taxon>Methylobacteriaceae</taxon>
        <taxon>Enterovirga</taxon>
    </lineage>
</organism>
<gene>
    <name evidence="5" type="ORF">EV668_3036</name>
</gene>
<dbReference type="Pfam" id="PF07992">
    <property type="entry name" value="Pyr_redox_2"/>
    <property type="match status" value="1"/>
</dbReference>
<evidence type="ECO:0000256" key="1">
    <source>
        <dbReference type="ARBA" id="ARBA00018719"/>
    </source>
</evidence>
<evidence type="ECO:0000256" key="2">
    <source>
        <dbReference type="ARBA" id="ARBA00022630"/>
    </source>
</evidence>
<evidence type="ECO:0000259" key="4">
    <source>
        <dbReference type="Pfam" id="PF07992"/>
    </source>
</evidence>
<dbReference type="InterPro" id="IPR050097">
    <property type="entry name" value="Ferredoxin-NADP_redctase_2"/>
</dbReference>
<evidence type="ECO:0000256" key="3">
    <source>
        <dbReference type="ARBA" id="ARBA00023002"/>
    </source>
</evidence>
<dbReference type="EMBL" id="SNZR01000013">
    <property type="protein sequence ID" value="TDR90194.1"/>
    <property type="molecule type" value="Genomic_DNA"/>
</dbReference>
<dbReference type="InterPro" id="IPR036188">
    <property type="entry name" value="FAD/NAD-bd_sf"/>
</dbReference>
<keyword evidence="2" id="KW-0285">Flavoprotein</keyword>
<dbReference type="OrthoDB" id="9786503at2"/>
<sequence>MRYDALVIGGSFAGLSAAIYLARARRSVCIIDAGAPRNRFAQASHGFFGQDGQDPRAMIEAARAQVAAYPSVTFREGEAIGADGVRDAFTVTLASGERLDAARLLLAFGLRDVLPEVEGLSERWGTSVLHCPYCHGYEFAGRPLGVLQTGPASIHQAEFVREWGPVTFFLDGGALPDPDSAAKLAARGIAIEPASIRALEGAGRHLSHVALADGRKVEIEALYVAPRSHLNSRIPEQLGCAVDEGILGPVIRTDETKETTIRGVFAAGDIARAPHSATWASADGVTAGTAMHRSLVFDRIAA</sequence>
<dbReference type="Gene3D" id="3.50.50.60">
    <property type="entry name" value="FAD/NAD(P)-binding domain"/>
    <property type="match status" value="2"/>
</dbReference>
<evidence type="ECO:0000313" key="6">
    <source>
        <dbReference type="Proteomes" id="UP000295122"/>
    </source>
</evidence>
<accession>A0A4R7BWF5</accession>
<dbReference type="PRINTS" id="PR00368">
    <property type="entry name" value="FADPNR"/>
</dbReference>
<dbReference type="SUPFAM" id="SSF51905">
    <property type="entry name" value="FAD/NAD(P)-binding domain"/>
    <property type="match status" value="1"/>
</dbReference>
<keyword evidence="6" id="KW-1185">Reference proteome</keyword>
<comment type="caution">
    <text evidence="5">The sequence shown here is derived from an EMBL/GenBank/DDBJ whole genome shotgun (WGS) entry which is preliminary data.</text>
</comment>
<keyword evidence="3" id="KW-0560">Oxidoreductase</keyword>
<evidence type="ECO:0000313" key="5">
    <source>
        <dbReference type="EMBL" id="TDR90194.1"/>
    </source>
</evidence>
<feature type="domain" description="FAD/NAD(P)-binding" evidence="4">
    <location>
        <begin position="3"/>
        <end position="284"/>
    </location>
</feature>
<reference evidence="5 6" key="1">
    <citation type="submission" date="2019-03" db="EMBL/GenBank/DDBJ databases">
        <title>Genomic Encyclopedia of Type Strains, Phase IV (KMG-IV): sequencing the most valuable type-strain genomes for metagenomic binning, comparative biology and taxonomic classification.</title>
        <authorList>
            <person name="Goeker M."/>
        </authorList>
    </citation>
    <scope>NUCLEOTIDE SEQUENCE [LARGE SCALE GENOMIC DNA]</scope>
    <source>
        <strain evidence="5 6">DSM 25903</strain>
    </source>
</reference>
<proteinExistence type="predicted"/>
<dbReference type="PANTHER" id="PTHR48105">
    <property type="entry name" value="THIOREDOXIN REDUCTASE 1-RELATED-RELATED"/>
    <property type="match status" value="1"/>
</dbReference>
<dbReference type="RefSeq" id="WP_133771388.1">
    <property type="nucleotide sequence ID" value="NZ_SNZR01000013.1"/>
</dbReference>
<dbReference type="Proteomes" id="UP000295122">
    <property type="component" value="Unassembled WGS sequence"/>
</dbReference>